<evidence type="ECO:0000256" key="10">
    <source>
        <dbReference type="ARBA" id="ARBA00022842"/>
    </source>
</evidence>
<comment type="caution">
    <text evidence="21">The sequence shown here is derived from an EMBL/GenBank/DDBJ whole genome shotgun (WGS) entry which is preliminary data.</text>
</comment>
<gene>
    <name evidence="21" type="ORF">SCP_1700960</name>
</gene>
<keyword evidence="5" id="KW-0540">Nuclease</keyword>
<evidence type="ECO:0000256" key="11">
    <source>
        <dbReference type="ARBA" id="ARBA00022884"/>
    </source>
</evidence>
<evidence type="ECO:0000256" key="3">
    <source>
        <dbReference type="ARBA" id="ARBA00022679"/>
    </source>
</evidence>
<dbReference type="SUPFAM" id="SSF50630">
    <property type="entry name" value="Acid proteases"/>
    <property type="match status" value="1"/>
</dbReference>
<evidence type="ECO:0000256" key="8">
    <source>
        <dbReference type="ARBA" id="ARBA00022759"/>
    </source>
</evidence>
<feature type="region of interest" description="Disordered" evidence="18">
    <location>
        <begin position="102"/>
        <end position="123"/>
    </location>
</feature>
<dbReference type="Pfam" id="PF24626">
    <property type="entry name" value="SH3_Tf2-1"/>
    <property type="match status" value="1"/>
</dbReference>
<evidence type="ECO:0000256" key="13">
    <source>
        <dbReference type="ARBA" id="ARBA00022918"/>
    </source>
</evidence>
<keyword evidence="22" id="KW-1185">Reference proteome</keyword>
<dbReference type="Gene3D" id="4.10.60.10">
    <property type="entry name" value="Zinc finger, CCHC-type"/>
    <property type="match status" value="1"/>
</dbReference>
<dbReference type="InParanoid" id="A0A401H5V4"/>
<dbReference type="PROSITE" id="PS50994">
    <property type="entry name" value="INTEGRASE"/>
    <property type="match status" value="1"/>
</dbReference>
<feature type="region of interest" description="Disordered" evidence="18">
    <location>
        <begin position="342"/>
        <end position="382"/>
    </location>
</feature>
<feature type="compositionally biased region" description="Polar residues" evidence="18">
    <location>
        <begin position="777"/>
        <end position="804"/>
    </location>
</feature>
<feature type="compositionally biased region" description="Basic and acidic residues" evidence="18">
    <location>
        <begin position="103"/>
        <end position="116"/>
    </location>
</feature>
<dbReference type="Proteomes" id="UP000287166">
    <property type="component" value="Unassembled WGS sequence"/>
</dbReference>
<evidence type="ECO:0000256" key="4">
    <source>
        <dbReference type="ARBA" id="ARBA00022695"/>
    </source>
</evidence>
<dbReference type="GO" id="GO:0006310">
    <property type="term" value="P:DNA recombination"/>
    <property type="evidence" value="ECO:0007669"/>
    <property type="project" value="UniProtKB-KW"/>
</dbReference>
<organism evidence="21 22">
    <name type="scientific">Sparassis crispa</name>
    <dbReference type="NCBI Taxonomy" id="139825"/>
    <lineage>
        <taxon>Eukaryota</taxon>
        <taxon>Fungi</taxon>
        <taxon>Dikarya</taxon>
        <taxon>Basidiomycota</taxon>
        <taxon>Agaricomycotina</taxon>
        <taxon>Agaricomycetes</taxon>
        <taxon>Polyporales</taxon>
        <taxon>Sparassidaceae</taxon>
        <taxon>Sparassis</taxon>
    </lineage>
</organism>
<dbReference type="InterPro" id="IPR041588">
    <property type="entry name" value="Integrase_H2C2"/>
</dbReference>
<dbReference type="CDD" id="cd00303">
    <property type="entry name" value="retropepsin_like"/>
    <property type="match status" value="1"/>
</dbReference>
<dbReference type="Gene3D" id="2.40.70.10">
    <property type="entry name" value="Acid Proteases"/>
    <property type="match status" value="1"/>
</dbReference>
<dbReference type="GO" id="GO:0004519">
    <property type="term" value="F:endonuclease activity"/>
    <property type="evidence" value="ECO:0007669"/>
    <property type="project" value="UniProtKB-KW"/>
</dbReference>
<dbReference type="GO" id="GO:0003677">
    <property type="term" value="F:DNA binding"/>
    <property type="evidence" value="ECO:0007669"/>
    <property type="project" value="UniProtKB-KW"/>
</dbReference>
<evidence type="ECO:0000256" key="7">
    <source>
        <dbReference type="ARBA" id="ARBA00022750"/>
    </source>
</evidence>
<dbReference type="SUPFAM" id="SSF53098">
    <property type="entry name" value="Ribonuclease H-like"/>
    <property type="match status" value="1"/>
</dbReference>
<keyword evidence="11" id="KW-0694">RNA-binding</keyword>
<proteinExistence type="predicted"/>
<dbReference type="Gene3D" id="1.10.340.70">
    <property type="match status" value="1"/>
</dbReference>
<evidence type="ECO:0000256" key="2">
    <source>
        <dbReference type="ARBA" id="ARBA00022670"/>
    </source>
</evidence>
<dbReference type="InterPro" id="IPR036875">
    <property type="entry name" value="Znf_CCHC_sf"/>
</dbReference>
<dbReference type="GO" id="GO:0003964">
    <property type="term" value="F:RNA-directed DNA polymerase activity"/>
    <property type="evidence" value="ECO:0007669"/>
    <property type="project" value="UniProtKB-KW"/>
</dbReference>
<evidence type="ECO:0000313" key="22">
    <source>
        <dbReference type="Proteomes" id="UP000287166"/>
    </source>
</evidence>
<dbReference type="Pfam" id="PF00098">
    <property type="entry name" value="zf-CCHC"/>
    <property type="match status" value="1"/>
</dbReference>
<dbReference type="PANTHER" id="PTHR37984:SF15">
    <property type="entry name" value="INTEGRASE CATALYTIC DOMAIN-CONTAINING PROTEIN"/>
    <property type="match status" value="1"/>
</dbReference>
<feature type="compositionally biased region" description="Basic and acidic residues" evidence="18">
    <location>
        <begin position="353"/>
        <end position="365"/>
    </location>
</feature>
<keyword evidence="1" id="KW-0507">mRNA processing</keyword>
<dbReference type="InterPro" id="IPR016197">
    <property type="entry name" value="Chromo-like_dom_sf"/>
</dbReference>
<feature type="region of interest" description="Disordered" evidence="18">
    <location>
        <begin position="2099"/>
        <end position="2121"/>
    </location>
</feature>
<evidence type="ECO:0000256" key="18">
    <source>
        <dbReference type="SAM" id="MobiDB-lite"/>
    </source>
</evidence>
<dbReference type="GO" id="GO:0015074">
    <property type="term" value="P:DNA integration"/>
    <property type="evidence" value="ECO:0007669"/>
    <property type="project" value="UniProtKB-KW"/>
</dbReference>
<evidence type="ECO:0000256" key="9">
    <source>
        <dbReference type="ARBA" id="ARBA00022801"/>
    </source>
</evidence>
<keyword evidence="9" id="KW-0378">Hydrolase</keyword>
<keyword evidence="12" id="KW-0229">DNA integration</keyword>
<dbReference type="OrthoDB" id="2804000at2759"/>
<evidence type="ECO:0000256" key="16">
    <source>
        <dbReference type="ARBA" id="ARBA00023172"/>
    </source>
</evidence>
<keyword evidence="13" id="KW-0695">RNA-directed DNA polymerase</keyword>
<feature type="compositionally biased region" description="Basic and acidic residues" evidence="18">
    <location>
        <begin position="2099"/>
        <end position="2117"/>
    </location>
</feature>
<evidence type="ECO:0000256" key="12">
    <source>
        <dbReference type="ARBA" id="ARBA00022908"/>
    </source>
</evidence>
<dbReference type="Pfam" id="PF17917">
    <property type="entry name" value="RT_RNaseH"/>
    <property type="match status" value="1"/>
</dbReference>
<keyword evidence="14" id="KW-0239">DNA-directed DNA polymerase</keyword>
<evidence type="ECO:0008006" key="23">
    <source>
        <dbReference type="Google" id="ProtNLM"/>
    </source>
</evidence>
<evidence type="ECO:0000256" key="5">
    <source>
        <dbReference type="ARBA" id="ARBA00022722"/>
    </source>
</evidence>
<dbReference type="GO" id="GO:0003887">
    <property type="term" value="F:DNA-directed DNA polymerase activity"/>
    <property type="evidence" value="ECO:0007669"/>
    <property type="project" value="UniProtKB-KW"/>
</dbReference>
<dbReference type="EMBL" id="BFAD01000017">
    <property type="protein sequence ID" value="GBE89771.1"/>
    <property type="molecule type" value="Genomic_DNA"/>
</dbReference>
<evidence type="ECO:0000313" key="21">
    <source>
        <dbReference type="EMBL" id="GBE89771.1"/>
    </source>
</evidence>
<evidence type="ECO:0000256" key="17">
    <source>
        <dbReference type="PROSITE-ProRule" id="PRU00047"/>
    </source>
</evidence>
<feature type="compositionally biased region" description="Polar residues" evidence="18">
    <location>
        <begin position="739"/>
        <end position="748"/>
    </location>
</feature>
<keyword evidence="8" id="KW-0255">Endonuclease</keyword>
<keyword evidence="15" id="KW-0238">DNA-binding</keyword>
<dbReference type="Pfam" id="PF08284">
    <property type="entry name" value="RVP_2"/>
    <property type="match status" value="1"/>
</dbReference>
<dbReference type="Gene3D" id="3.30.420.10">
    <property type="entry name" value="Ribonuclease H-like superfamily/Ribonuclease H"/>
    <property type="match status" value="1"/>
</dbReference>
<feature type="region of interest" description="Disordered" evidence="18">
    <location>
        <begin position="711"/>
        <end position="812"/>
    </location>
</feature>
<feature type="region of interest" description="Disordered" evidence="18">
    <location>
        <begin position="2488"/>
        <end position="2553"/>
    </location>
</feature>
<dbReference type="GO" id="GO:0006508">
    <property type="term" value="P:proteolysis"/>
    <property type="evidence" value="ECO:0007669"/>
    <property type="project" value="UniProtKB-KW"/>
</dbReference>
<evidence type="ECO:0000256" key="15">
    <source>
        <dbReference type="ARBA" id="ARBA00023125"/>
    </source>
</evidence>
<dbReference type="GO" id="GO:0003723">
    <property type="term" value="F:RNA binding"/>
    <property type="evidence" value="ECO:0007669"/>
    <property type="project" value="UniProtKB-KW"/>
</dbReference>
<dbReference type="GeneID" id="38786688"/>
<dbReference type="GO" id="GO:0008270">
    <property type="term" value="F:zinc ion binding"/>
    <property type="evidence" value="ECO:0007669"/>
    <property type="project" value="UniProtKB-KW"/>
</dbReference>
<keyword evidence="17" id="KW-0863">Zinc-finger</keyword>
<accession>A0A401H5V4</accession>
<dbReference type="InterPro" id="IPR012337">
    <property type="entry name" value="RNaseH-like_sf"/>
</dbReference>
<dbReference type="RefSeq" id="XP_027620684.1">
    <property type="nucleotide sequence ID" value="XM_027764883.1"/>
</dbReference>
<keyword evidence="4" id="KW-0548">Nucleotidyltransferase</keyword>
<evidence type="ECO:0000256" key="1">
    <source>
        <dbReference type="ARBA" id="ARBA00022664"/>
    </source>
</evidence>
<evidence type="ECO:0000256" key="14">
    <source>
        <dbReference type="ARBA" id="ARBA00022932"/>
    </source>
</evidence>
<reference evidence="21 22" key="1">
    <citation type="journal article" date="2018" name="Sci. Rep.">
        <title>Genome sequence of the cauliflower mushroom Sparassis crispa (Hanabiratake) and its association with beneficial usage.</title>
        <authorList>
            <person name="Kiyama R."/>
            <person name="Furutani Y."/>
            <person name="Kawaguchi K."/>
            <person name="Nakanishi T."/>
        </authorList>
    </citation>
    <scope>NUCLEOTIDE SEQUENCE [LARGE SCALE GENOMIC DNA]</scope>
</reference>
<keyword evidence="2" id="KW-0645">Protease</keyword>
<dbReference type="InterPro" id="IPR001878">
    <property type="entry name" value="Znf_CCHC"/>
</dbReference>
<keyword evidence="6" id="KW-0479">Metal-binding</keyword>
<feature type="domain" description="Integrase catalytic" evidence="20">
    <location>
        <begin position="1679"/>
        <end position="1838"/>
    </location>
</feature>
<protein>
    <recommendedName>
        <fullName evidence="23">Reverse transcriptase</fullName>
    </recommendedName>
</protein>
<dbReference type="GO" id="GO:0006397">
    <property type="term" value="P:mRNA processing"/>
    <property type="evidence" value="ECO:0007669"/>
    <property type="project" value="UniProtKB-KW"/>
</dbReference>
<evidence type="ECO:0000256" key="6">
    <source>
        <dbReference type="ARBA" id="ARBA00022723"/>
    </source>
</evidence>
<dbReference type="GO" id="GO:0005634">
    <property type="term" value="C:nucleus"/>
    <property type="evidence" value="ECO:0007669"/>
    <property type="project" value="UniProtKB-ARBA"/>
</dbReference>
<keyword evidence="10" id="KW-0460">Magnesium</keyword>
<sequence>MEIHALNAREQILKETYSKLVEAVPQAVLLMNSEPSQPSNFPGSSDISGPRTLSFSTSGGAPLCKSDYPGVRFWTFDEWNAYRKILIMEGGILQIPESINADHSTDEQQESEDRWSKKPNATKKKKTIRRALYLEDEHGETVSDNRAGEIQRVAREIWAQLWNEGHAPETWGAKTANVAAFYYKQMSLRCPELRLCHGDWKAERLAIDSYSQWHTTRSKGDEMKSASRSRSRAHSRAHSKCKARSASDMDSSEDDSQPTKRVKATMSSSTPSSNSISISNPTPDTVHSRESANPAVNVQSSSSSAVALISAIAITPAESGSPVANEDDEELEYIDASLGLAGSACDPTTASGQRDDMDPGTHERQQTPIASTSVPTTARNPTNSMPLDPLADMFDMTPATAQTATTSTSAATVIPPASELPALTSGDIVTDSVRTAVPTMQPKKKKKSPKMFANSSSTASNLFAKDWLKTHEGESREQFQSAWEALESAERKMYEDRSAATIAALKAEKAAAKRAEKAAKVSGKKKAGQVTLPASAGTKKVLGSIQCAGEDDLEVFESWLKSLLRWLRLYRMCGPDLDEERLQLMGQFLKGKAADWYNDNVDTPHNNVKWNFEDAACAIFWRFLYHATAGNAADKFYAVIYMKDGGVNGVWDELAKYAARMPQPPDDYTFARTFVKALPDEVCIPLFRSKDVSVETTPLTTLLRLAVQQEHNNQVVSRNRVKRSAPAPVPTPAKTTSTQDTHGQSSSVKHPDHGKSTRFVRVVRRNDFRRDGGSGNRPLQSTNRSLQAPPQSTQKDGRPTNFSGNRGGPSGNLANVRCYNCGEYGHLSPNCPKPKGPKLHAARVIDEREAAEAEPAQDDAQEHPEVAEDEHTFVHDNVAPNAGNGEPEDETVALIEGSQYDPEEESNPLEEYFDLEDDEVMYYGSMRIVEDEDSAESEPSRETLSVFEHEMLRLQTEITAGGDATALVGDADNAAVSAVFTNPPAYQDESSEPLLFESDTDVDDDEMPPLVAIPDAEENSDSISEVNTNGALESWLAGPPMDAIHGLYALNGDLLSNLQQYGRYIDILYGQLLWTQRELARSVVEQGNLLRDPFDRVWALTEFMWRRKRIRARLLVQRDILAAMPLPDRGDYEDDPSPAAVFNAISDILFEDPDDAPPVYEHQDFAPTSVSLCAMAATPAPAALPVVTRAMIRRQQTCRRPDVSCLDQTCLTGYVTVNGLQALILFDSGSTTDSISPEFARVAGISILELENPVILQLGCVGSRSRINYGVRVPVICGTFQDDVYLDVVNLDRYDVVLGTPFMRKFGVILDFANSIIRFHGQQIHALLPGEEEAALPLDSNGEVTGTSAQTIRLHRITTDVHGLANTMNIERCSRIRDKILEQNADLLEPVPPGLPPLREVVHMIPLIDEQKRYNYYLPKDKLIGCHFKVVTDHRALIFLKDKRKVPQRLERWIEYLSQFDYEIVHVQGTTNRVADSFSRYFAEEETLSGNRMAEIRAQRIIEPVEQRVQEATELAAHRPTDVLQTSAGTGEDPTALDSEVAGPPLDVIVERIVDFKATVKDGYKDDMFFAKVLEHSDDHKAFAVQDGFIWHRQSARDNFLCIPRVLVHHRNLTEIIIDQAHVTLGHLGNRRTSDYVRRWYWWPDVGKDIAKFCASCGTCQTSKSATQRPLGLLHSMPVAARPWDSIGMDFVGPFPESQGHDYLWVIIDRLTSMVHLVPTNTTAKASEIAWLYFREVVRLHGLPESIISDRDSKFTSKFWSELHRLLGSQLLMSTSFHPQTDGASERSIRTVSQILRSLVRPDQMDWVEKIPLVEFAINSSINASTGFAPFELNSGYMPQMIRDLAREPAMPGVKVFTECTLENLSIAHDSIIASRVVQTHHANLRRRSEHPELGSEGESLVGKLLYLSTENLSLPKGRAKKLTPRFIGPYKVLKAHPETSSYTLDLSSELRRRRIHPTFHASRLRHHEPNDNVLFPSRDPRAFYDFGNESEDEFLVDEIVAHQWKGNSIQFLVRFDDGDTLWEPYVECKDLEALDRYLELLGVSDWRRLPRSGWPREQRDSPAIIRAALLGANKFGFCSAFSGTVLAMPRSKADYDYPMSEGEREHRGVHRPRSESPGEVTVRLPTPIRLPWRYKEELRSILHDRGCLTCDKYADHVKDHGKVSKAYKDAVHDLELTVGKRQWDQAYNAGYLHGIDEGQAMAAQANRDDLIIQLNKHIAELENIVEQTNASRAQFTFSYPVGGSSSVGGGPSHNIDHHAPVIFTAKPTVQSAGASAKSRPTSMPVSIAKLDRMIKDAMVPNHWRSAEALQHWLQEAQPALLANQSTPVQRYLQKMWHAPEWFNLETCTPFWNDSCATWVNYLTTNPKKEVMGLIHVGENGLFNEESFRIIHGVRLLADVQVKMSINRRTHRANVLARLQELFQDPQAYARELKAAGTTIASVLKLQPIPESNNYRLRDVAIHCAKCGITMQMAQDALSVWARGTLPGPNAEAAPEQPAPGPSNIAPTAADSTQDGHATIAGDPVGNTPTEPVPRQDAVMTDVNPAAVNGNPA</sequence>
<dbReference type="Pfam" id="PF17921">
    <property type="entry name" value="Integrase_H2C2"/>
    <property type="match status" value="1"/>
</dbReference>
<evidence type="ECO:0000259" key="19">
    <source>
        <dbReference type="PROSITE" id="PS50158"/>
    </source>
</evidence>
<dbReference type="InterPro" id="IPR036397">
    <property type="entry name" value="RNaseH_sf"/>
</dbReference>
<dbReference type="InterPro" id="IPR001584">
    <property type="entry name" value="Integrase_cat-core"/>
</dbReference>
<dbReference type="InterPro" id="IPR041373">
    <property type="entry name" value="RT_RNaseH"/>
</dbReference>
<feature type="compositionally biased region" description="Polar residues" evidence="18">
    <location>
        <begin position="366"/>
        <end position="382"/>
    </location>
</feature>
<evidence type="ECO:0000259" key="20">
    <source>
        <dbReference type="PROSITE" id="PS50994"/>
    </source>
</evidence>
<keyword evidence="17" id="KW-0862">Zinc</keyword>
<keyword evidence="7" id="KW-0064">Aspartyl protease</keyword>
<feature type="compositionally biased region" description="Low complexity" evidence="18">
    <location>
        <begin position="267"/>
        <end position="282"/>
    </location>
</feature>
<feature type="compositionally biased region" description="Basic residues" evidence="18">
    <location>
        <begin position="227"/>
        <end position="243"/>
    </location>
</feature>
<dbReference type="PANTHER" id="PTHR37984">
    <property type="entry name" value="PROTEIN CBG26694"/>
    <property type="match status" value="1"/>
</dbReference>
<keyword evidence="3" id="KW-0808">Transferase</keyword>
<dbReference type="SUPFAM" id="SSF57756">
    <property type="entry name" value="Retrovirus zinc finger-like domains"/>
    <property type="match status" value="1"/>
</dbReference>
<dbReference type="InterPro" id="IPR021109">
    <property type="entry name" value="Peptidase_aspartic_dom_sf"/>
</dbReference>
<dbReference type="InterPro" id="IPR056924">
    <property type="entry name" value="SH3_Tf2-1"/>
</dbReference>
<feature type="region of interest" description="Disordered" evidence="18">
    <location>
        <begin position="214"/>
        <end position="298"/>
    </location>
</feature>
<dbReference type="SMART" id="SM00343">
    <property type="entry name" value="ZnF_C2HC"/>
    <property type="match status" value="1"/>
</dbReference>
<dbReference type="PROSITE" id="PS50158">
    <property type="entry name" value="ZF_CCHC"/>
    <property type="match status" value="1"/>
</dbReference>
<dbReference type="GO" id="GO:0004190">
    <property type="term" value="F:aspartic-type endopeptidase activity"/>
    <property type="evidence" value="ECO:0007669"/>
    <property type="project" value="UniProtKB-KW"/>
</dbReference>
<dbReference type="SUPFAM" id="SSF54160">
    <property type="entry name" value="Chromo domain-like"/>
    <property type="match status" value="1"/>
</dbReference>
<feature type="domain" description="CCHC-type" evidence="19">
    <location>
        <begin position="817"/>
        <end position="833"/>
    </location>
</feature>
<dbReference type="InterPro" id="IPR050951">
    <property type="entry name" value="Retrovirus_Pol_polyprotein"/>
</dbReference>
<name>A0A401H5V4_9APHY</name>
<keyword evidence="16" id="KW-0233">DNA recombination</keyword>